<dbReference type="PRINTS" id="PR01008">
    <property type="entry name" value="FLGLRINGFLGH"/>
</dbReference>
<dbReference type="PANTHER" id="PTHR34933:SF3">
    <property type="entry name" value="FLAGELLAR L-RING PROTEIN"/>
    <property type="match status" value="1"/>
</dbReference>
<evidence type="ECO:0000256" key="3">
    <source>
        <dbReference type="ARBA" id="ARBA00006929"/>
    </source>
</evidence>
<organism evidence="13 14">
    <name type="scientific">Paraglaciecola chathamensis</name>
    <dbReference type="NCBI Taxonomy" id="368405"/>
    <lineage>
        <taxon>Bacteria</taxon>
        <taxon>Pseudomonadati</taxon>
        <taxon>Pseudomonadota</taxon>
        <taxon>Gammaproteobacteria</taxon>
        <taxon>Alteromonadales</taxon>
        <taxon>Alteromonadaceae</taxon>
        <taxon>Paraglaciecola</taxon>
    </lineage>
</organism>
<dbReference type="GO" id="GO:0009279">
    <property type="term" value="C:cell outer membrane"/>
    <property type="evidence" value="ECO:0007669"/>
    <property type="project" value="UniProtKB-SubCell"/>
</dbReference>
<keyword evidence="8 10" id="KW-0975">Bacterial flagellum</keyword>
<dbReference type="Proteomes" id="UP000622604">
    <property type="component" value="Unassembled WGS sequence"/>
</dbReference>
<evidence type="ECO:0000256" key="8">
    <source>
        <dbReference type="ARBA" id="ARBA00023143"/>
    </source>
</evidence>
<evidence type="ECO:0000256" key="9">
    <source>
        <dbReference type="ARBA" id="ARBA00023288"/>
    </source>
</evidence>
<keyword evidence="10" id="KW-0998">Cell outer membrane</keyword>
<keyword evidence="9" id="KW-0449">Lipoprotein</keyword>
<evidence type="ECO:0000256" key="6">
    <source>
        <dbReference type="ARBA" id="ARBA00023136"/>
    </source>
</evidence>
<gene>
    <name evidence="10" type="primary">flgH</name>
    <name evidence="13" type="ORF">GCM10011274_35670</name>
</gene>
<sequence>MNSGFTFYTPPNQGCFSKYALLRSLTCLLSLLLLAACQSSVSSEQKLVQSLPSNPNVTSAALSPSTQQPVTQGDPRFRPVRSNTPQAIVVPTGSLFSEVSYSGLFLHKRIYKHGDMIQVNLEEQINATKQQSLNQDKDSKIDLEPEVTAGFIHIDNTDLNVKHRQSSSFNSSSDSQQSNSLDGVVNVFVNEILANGNLIVSGEKWIKLNEGVEYIRVYGEVRVSDITADNIVSSTKLGNALIEYSGNGPLQENQDKPLVGKILSVFQ</sequence>
<feature type="compositionally biased region" description="Polar residues" evidence="11">
    <location>
        <begin position="53"/>
        <end position="71"/>
    </location>
</feature>
<dbReference type="Pfam" id="PF02107">
    <property type="entry name" value="FlgH"/>
    <property type="match status" value="1"/>
</dbReference>
<evidence type="ECO:0000256" key="10">
    <source>
        <dbReference type="HAMAP-Rule" id="MF_00415"/>
    </source>
</evidence>
<reference evidence="13" key="1">
    <citation type="journal article" date="2014" name="Int. J. Syst. Evol. Microbiol.">
        <title>Complete genome sequence of Corynebacterium casei LMG S-19264T (=DSM 44701T), isolated from a smear-ripened cheese.</title>
        <authorList>
            <consortium name="US DOE Joint Genome Institute (JGI-PGF)"/>
            <person name="Walter F."/>
            <person name="Albersmeier A."/>
            <person name="Kalinowski J."/>
            <person name="Ruckert C."/>
        </authorList>
    </citation>
    <scope>NUCLEOTIDE SEQUENCE</scope>
    <source>
        <strain evidence="13">KCTC 32337</strain>
    </source>
</reference>
<evidence type="ECO:0000256" key="2">
    <source>
        <dbReference type="ARBA" id="ARBA00004635"/>
    </source>
</evidence>
<comment type="subcellular location">
    <subcellularLocation>
        <location evidence="10">Cell outer membrane</location>
    </subcellularLocation>
    <subcellularLocation>
        <location evidence="10">Bacterial flagellum basal body</location>
    </subcellularLocation>
    <subcellularLocation>
        <location evidence="2">Membrane</location>
        <topology evidence="2">Lipid-anchor</topology>
    </subcellularLocation>
</comment>
<dbReference type="GO" id="GO:0003774">
    <property type="term" value="F:cytoskeletal motor activity"/>
    <property type="evidence" value="ECO:0007669"/>
    <property type="project" value="InterPro"/>
</dbReference>
<feature type="chain" id="PRO_5034766392" description="Flagellar L-ring protein" evidence="12">
    <location>
        <begin position="36"/>
        <end position="267"/>
    </location>
</feature>
<evidence type="ECO:0000313" key="14">
    <source>
        <dbReference type="Proteomes" id="UP000622604"/>
    </source>
</evidence>
<accession>A0A8H9ID48</accession>
<name>A0A8H9ID48_9ALTE</name>
<comment type="subunit">
    <text evidence="4 10">The basal body constitutes a major portion of the flagellar organelle and consists of four rings (L,P,S, and M) mounted on a central rod.</text>
</comment>
<feature type="region of interest" description="Disordered" evidence="11">
    <location>
        <begin position="53"/>
        <end position="81"/>
    </location>
</feature>
<comment type="function">
    <text evidence="1 10">Assembles around the rod to form the L-ring and probably protects the motor/basal body from shearing forces during rotation.</text>
</comment>
<protein>
    <recommendedName>
        <fullName evidence="10">Flagellar L-ring protein</fullName>
    </recommendedName>
    <alternativeName>
        <fullName evidence="10">Basal body L-ring protein</fullName>
    </alternativeName>
</protein>
<evidence type="ECO:0000256" key="5">
    <source>
        <dbReference type="ARBA" id="ARBA00022729"/>
    </source>
</evidence>
<reference evidence="13" key="2">
    <citation type="submission" date="2020-09" db="EMBL/GenBank/DDBJ databases">
        <authorList>
            <person name="Sun Q."/>
            <person name="Kim S."/>
        </authorList>
    </citation>
    <scope>NUCLEOTIDE SEQUENCE</scope>
    <source>
        <strain evidence="13">KCTC 32337</strain>
    </source>
</reference>
<evidence type="ECO:0000256" key="4">
    <source>
        <dbReference type="ARBA" id="ARBA00011439"/>
    </source>
</evidence>
<dbReference type="HAMAP" id="MF_00415">
    <property type="entry name" value="FlgH"/>
    <property type="match status" value="1"/>
</dbReference>
<dbReference type="RefSeq" id="WP_191866793.1">
    <property type="nucleotide sequence ID" value="NZ_BMZC01000011.1"/>
</dbReference>
<feature type="signal peptide" evidence="12">
    <location>
        <begin position="1"/>
        <end position="35"/>
    </location>
</feature>
<evidence type="ECO:0000256" key="11">
    <source>
        <dbReference type="SAM" id="MobiDB-lite"/>
    </source>
</evidence>
<evidence type="ECO:0000256" key="1">
    <source>
        <dbReference type="ARBA" id="ARBA00002591"/>
    </source>
</evidence>
<dbReference type="GO" id="GO:0009427">
    <property type="term" value="C:bacterial-type flagellum basal body, distal rod, L ring"/>
    <property type="evidence" value="ECO:0007669"/>
    <property type="project" value="InterPro"/>
</dbReference>
<comment type="caution">
    <text evidence="13">The sequence shown here is derived from an EMBL/GenBank/DDBJ whole genome shotgun (WGS) entry which is preliminary data.</text>
</comment>
<keyword evidence="7" id="KW-0564">Palmitate</keyword>
<dbReference type="AlphaFoldDB" id="A0A8H9ID48"/>
<evidence type="ECO:0000256" key="7">
    <source>
        <dbReference type="ARBA" id="ARBA00023139"/>
    </source>
</evidence>
<dbReference type="GO" id="GO:0071973">
    <property type="term" value="P:bacterial-type flagellum-dependent cell motility"/>
    <property type="evidence" value="ECO:0007669"/>
    <property type="project" value="InterPro"/>
</dbReference>
<dbReference type="EMBL" id="BMZC01000011">
    <property type="protein sequence ID" value="GGZ74184.1"/>
    <property type="molecule type" value="Genomic_DNA"/>
</dbReference>
<comment type="similarity">
    <text evidence="3 10">Belongs to the FlgH family.</text>
</comment>
<dbReference type="PANTHER" id="PTHR34933">
    <property type="entry name" value="FLAGELLAR L-RING PROTEIN"/>
    <property type="match status" value="1"/>
</dbReference>
<keyword evidence="5 12" id="KW-0732">Signal</keyword>
<proteinExistence type="inferred from homology"/>
<dbReference type="InterPro" id="IPR000527">
    <property type="entry name" value="Flag_Lring"/>
</dbReference>
<evidence type="ECO:0000313" key="13">
    <source>
        <dbReference type="EMBL" id="GGZ74184.1"/>
    </source>
</evidence>
<evidence type="ECO:0000256" key="12">
    <source>
        <dbReference type="SAM" id="SignalP"/>
    </source>
</evidence>
<keyword evidence="6 10" id="KW-0472">Membrane</keyword>